<organism evidence="7 8">
    <name type="scientific">Proteiniclasticum aestuarii</name>
    <dbReference type="NCBI Taxonomy" id="2817862"/>
    <lineage>
        <taxon>Bacteria</taxon>
        <taxon>Bacillati</taxon>
        <taxon>Bacillota</taxon>
        <taxon>Clostridia</taxon>
        <taxon>Eubacteriales</taxon>
        <taxon>Clostridiaceae</taxon>
        <taxon>Proteiniclasticum</taxon>
    </lineage>
</organism>
<dbReference type="PIRSF" id="PIRSF000538">
    <property type="entry name" value="GlpK"/>
    <property type="match status" value="1"/>
</dbReference>
<dbReference type="AlphaFoldDB" id="A0A939KGE5"/>
<sequence length="506" mass="55660">MGYLIGIDAGTSRVKAVLFDLDGYEVKSAYRDNEPVLVANGGVEQDMNVLWEKVLDCLVEVTANLEAEDVLGISITGQGEGIWLIDEDGEPVSNAYLWNDGRSKDVVDDLIQSKNDLYDKAYKFTGTQPFPGTALSHLMWAKKHRPEVLEKAKNLLFCKDWIRFKLTGEVAMEYSDSATSLMDINNLEFSRKFFAELGIEEVADLMSEVKKSYEIAGTVTKEIAHKLGISENTPVGVGAIDVIASSVGVGAINSGDTSTILGTTCATVIVTDTINPGHGTSRFEVHGRDGLYVNLQPTMSGTPNIDWVLNNISNIKSYKEIDAELAKMPPVPKGVIYHPYISTSGERSPFYCPNARANFFGLNNYVSRMEMVKAVYEGIAFSIKDCLEGSLTTEEGTIYLAGGGADSPVWAQIISDVTGRNVEVSEGNEFAAKGVAMMLGVTLGIYDSFEDAKNRTCRSKASYKPIAENTEQYAKYFELYHEARVNFENLWNKRSSILNQIGKEVY</sequence>
<evidence type="ECO:0000256" key="4">
    <source>
        <dbReference type="RuleBase" id="RU003733"/>
    </source>
</evidence>
<dbReference type="Pfam" id="PF02782">
    <property type="entry name" value="FGGY_C"/>
    <property type="match status" value="1"/>
</dbReference>
<dbReference type="InterPro" id="IPR050406">
    <property type="entry name" value="FGGY_Carb_Kinase"/>
</dbReference>
<evidence type="ECO:0000313" key="7">
    <source>
        <dbReference type="EMBL" id="MBO1265437.1"/>
    </source>
</evidence>
<protein>
    <submittedName>
        <fullName evidence="7">Carbohydrate kinase</fullName>
    </submittedName>
</protein>
<dbReference type="GO" id="GO:0016773">
    <property type="term" value="F:phosphotransferase activity, alcohol group as acceptor"/>
    <property type="evidence" value="ECO:0007669"/>
    <property type="project" value="InterPro"/>
</dbReference>
<dbReference type="InterPro" id="IPR000577">
    <property type="entry name" value="Carb_kinase_FGGY"/>
</dbReference>
<dbReference type="PANTHER" id="PTHR43095:SF5">
    <property type="entry name" value="XYLULOSE KINASE"/>
    <property type="match status" value="1"/>
</dbReference>
<dbReference type="InterPro" id="IPR018484">
    <property type="entry name" value="FGGY_N"/>
</dbReference>
<dbReference type="PROSITE" id="PS00445">
    <property type="entry name" value="FGGY_KINASES_2"/>
    <property type="match status" value="1"/>
</dbReference>
<evidence type="ECO:0000256" key="2">
    <source>
        <dbReference type="ARBA" id="ARBA00022679"/>
    </source>
</evidence>
<dbReference type="InterPro" id="IPR043129">
    <property type="entry name" value="ATPase_NBD"/>
</dbReference>
<dbReference type="RefSeq" id="WP_207599955.1">
    <property type="nucleotide sequence ID" value="NZ_JAFNJU010000007.1"/>
</dbReference>
<comment type="caution">
    <text evidence="7">The sequence shown here is derived from an EMBL/GenBank/DDBJ whole genome shotgun (WGS) entry which is preliminary data.</text>
</comment>
<keyword evidence="8" id="KW-1185">Reference proteome</keyword>
<evidence type="ECO:0000256" key="1">
    <source>
        <dbReference type="ARBA" id="ARBA00009156"/>
    </source>
</evidence>
<reference evidence="7" key="1">
    <citation type="submission" date="2021-03" db="EMBL/GenBank/DDBJ databases">
        <title>Proteiniclasticum marinus sp. nov., isolated from tidal flat sediment.</title>
        <authorList>
            <person name="Namirimu T."/>
            <person name="Yang J.-A."/>
            <person name="Yang S.-H."/>
            <person name="Kim Y.-J."/>
            <person name="Kwon K.K."/>
        </authorList>
    </citation>
    <scope>NUCLEOTIDE SEQUENCE</scope>
    <source>
        <strain evidence="7">SCR006</strain>
    </source>
</reference>
<dbReference type="CDD" id="cd07802">
    <property type="entry name" value="ASKHA_NBD_FGGY_EcLyxK-like"/>
    <property type="match status" value="1"/>
</dbReference>
<dbReference type="GO" id="GO:0005975">
    <property type="term" value="P:carbohydrate metabolic process"/>
    <property type="evidence" value="ECO:0007669"/>
    <property type="project" value="InterPro"/>
</dbReference>
<proteinExistence type="inferred from homology"/>
<evidence type="ECO:0000313" key="8">
    <source>
        <dbReference type="Proteomes" id="UP000664218"/>
    </source>
</evidence>
<evidence type="ECO:0000259" key="6">
    <source>
        <dbReference type="Pfam" id="PF02782"/>
    </source>
</evidence>
<dbReference type="SUPFAM" id="SSF53067">
    <property type="entry name" value="Actin-like ATPase domain"/>
    <property type="match status" value="2"/>
</dbReference>
<dbReference type="Gene3D" id="3.30.420.40">
    <property type="match status" value="2"/>
</dbReference>
<evidence type="ECO:0000256" key="3">
    <source>
        <dbReference type="ARBA" id="ARBA00022777"/>
    </source>
</evidence>
<dbReference type="InterPro" id="IPR018485">
    <property type="entry name" value="FGGY_C"/>
</dbReference>
<dbReference type="Pfam" id="PF00370">
    <property type="entry name" value="FGGY_N"/>
    <property type="match status" value="1"/>
</dbReference>
<dbReference type="InterPro" id="IPR018483">
    <property type="entry name" value="Carb_kinase_FGGY_CS"/>
</dbReference>
<gene>
    <name evidence="7" type="ORF">J3A84_10380</name>
</gene>
<evidence type="ECO:0000259" key="5">
    <source>
        <dbReference type="Pfam" id="PF00370"/>
    </source>
</evidence>
<dbReference type="EMBL" id="JAFNJU010000007">
    <property type="protein sequence ID" value="MBO1265437.1"/>
    <property type="molecule type" value="Genomic_DNA"/>
</dbReference>
<name>A0A939KGE5_9CLOT</name>
<dbReference type="PANTHER" id="PTHR43095">
    <property type="entry name" value="SUGAR KINASE"/>
    <property type="match status" value="1"/>
</dbReference>
<accession>A0A939KGE5</accession>
<dbReference type="Proteomes" id="UP000664218">
    <property type="component" value="Unassembled WGS sequence"/>
</dbReference>
<dbReference type="GO" id="GO:0016301">
    <property type="term" value="F:kinase activity"/>
    <property type="evidence" value="ECO:0007669"/>
    <property type="project" value="UniProtKB-KW"/>
</dbReference>
<feature type="domain" description="Carbohydrate kinase FGGY C-terminal" evidence="6">
    <location>
        <begin position="295"/>
        <end position="441"/>
    </location>
</feature>
<comment type="similarity">
    <text evidence="1 4">Belongs to the FGGY kinase family.</text>
</comment>
<keyword evidence="3 4" id="KW-0418">Kinase</keyword>
<feature type="domain" description="Carbohydrate kinase FGGY N-terminal" evidence="5">
    <location>
        <begin position="3"/>
        <end position="248"/>
    </location>
</feature>
<keyword evidence="2 4" id="KW-0808">Transferase</keyword>